<reference evidence="5" key="1">
    <citation type="submission" date="2023-07" db="EMBL/GenBank/DDBJ databases">
        <title>Gilvimarinus algae sp. nov., isolated from the surface of Kelp.</title>
        <authorList>
            <person name="Sun Y.Y."/>
            <person name="Gong Y."/>
            <person name="Du Z.J."/>
        </authorList>
    </citation>
    <scope>NUCLEOTIDE SEQUENCE</scope>
    <source>
        <strain evidence="5">SDUM040014</strain>
    </source>
</reference>
<dbReference type="Proteomes" id="UP001168380">
    <property type="component" value="Unassembled WGS sequence"/>
</dbReference>
<evidence type="ECO:0000313" key="6">
    <source>
        <dbReference type="Proteomes" id="UP001168380"/>
    </source>
</evidence>
<gene>
    <name evidence="5" type="ORF">QWI16_00165</name>
</gene>
<dbReference type="Gene3D" id="3.40.50.300">
    <property type="entry name" value="P-loop containing nucleotide triphosphate hydrolases"/>
    <property type="match status" value="1"/>
</dbReference>
<evidence type="ECO:0000313" key="5">
    <source>
        <dbReference type="EMBL" id="MDO3380571.1"/>
    </source>
</evidence>
<name>A0ABT8T9G0_9GAMM</name>
<dbReference type="GO" id="GO:0005524">
    <property type="term" value="F:ATP binding"/>
    <property type="evidence" value="ECO:0007669"/>
    <property type="project" value="UniProtKB-KW"/>
</dbReference>
<dbReference type="EMBL" id="JAULRT010000015">
    <property type="protein sequence ID" value="MDO3380571.1"/>
    <property type="molecule type" value="Genomic_DNA"/>
</dbReference>
<dbReference type="PROSITE" id="PS00211">
    <property type="entry name" value="ABC_TRANSPORTER_1"/>
    <property type="match status" value="1"/>
</dbReference>
<dbReference type="InterPro" id="IPR003439">
    <property type="entry name" value="ABC_transporter-like_ATP-bd"/>
</dbReference>
<keyword evidence="2" id="KW-0547">Nucleotide-binding</keyword>
<keyword evidence="6" id="KW-1185">Reference proteome</keyword>
<comment type="caution">
    <text evidence="5">The sequence shown here is derived from an EMBL/GenBank/DDBJ whole genome shotgun (WGS) entry which is preliminary data.</text>
</comment>
<dbReference type="RefSeq" id="WP_302710695.1">
    <property type="nucleotide sequence ID" value="NZ_JAULRT010000015.1"/>
</dbReference>
<dbReference type="InterPro" id="IPR050763">
    <property type="entry name" value="ABC_transporter_ATP-binding"/>
</dbReference>
<dbReference type="PANTHER" id="PTHR42711:SF15">
    <property type="entry name" value="ABC-TYPE MULTIDRUG TRANSPORT SYSTEM, ATPASE COMPONENT"/>
    <property type="match status" value="1"/>
</dbReference>
<dbReference type="InterPro" id="IPR017871">
    <property type="entry name" value="ABC_transporter-like_CS"/>
</dbReference>
<dbReference type="CDD" id="cd03230">
    <property type="entry name" value="ABC_DR_subfamily_A"/>
    <property type="match status" value="1"/>
</dbReference>
<dbReference type="SMART" id="SM00382">
    <property type="entry name" value="AAA"/>
    <property type="match status" value="1"/>
</dbReference>
<evidence type="ECO:0000256" key="3">
    <source>
        <dbReference type="ARBA" id="ARBA00022840"/>
    </source>
</evidence>
<dbReference type="Pfam" id="PF00005">
    <property type="entry name" value="ABC_tran"/>
    <property type="match status" value="1"/>
</dbReference>
<feature type="domain" description="ABC transporter" evidence="4">
    <location>
        <begin position="5"/>
        <end position="236"/>
    </location>
</feature>
<keyword evidence="1" id="KW-0813">Transport</keyword>
<evidence type="ECO:0000259" key="4">
    <source>
        <dbReference type="PROSITE" id="PS50893"/>
    </source>
</evidence>
<protein>
    <submittedName>
        <fullName evidence="5">ABC transporter ATP-binding protein</fullName>
    </submittedName>
</protein>
<accession>A0ABT8T9G0</accession>
<dbReference type="PROSITE" id="PS50893">
    <property type="entry name" value="ABC_TRANSPORTER_2"/>
    <property type="match status" value="1"/>
</dbReference>
<dbReference type="SUPFAM" id="SSF52540">
    <property type="entry name" value="P-loop containing nucleoside triphosphate hydrolases"/>
    <property type="match status" value="1"/>
</dbReference>
<keyword evidence="3 5" id="KW-0067">ATP-binding</keyword>
<dbReference type="PANTHER" id="PTHR42711">
    <property type="entry name" value="ABC TRANSPORTER ATP-BINDING PROTEIN"/>
    <property type="match status" value="1"/>
</dbReference>
<organism evidence="5 6">
    <name type="scientific">Gilvimarinus algae</name>
    <dbReference type="NCBI Taxonomy" id="3058037"/>
    <lineage>
        <taxon>Bacteria</taxon>
        <taxon>Pseudomonadati</taxon>
        <taxon>Pseudomonadota</taxon>
        <taxon>Gammaproteobacteria</taxon>
        <taxon>Cellvibrionales</taxon>
        <taxon>Cellvibrionaceae</taxon>
        <taxon>Gilvimarinus</taxon>
    </lineage>
</organism>
<dbReference type="InterPro" id="IPR003593">
    <property type="entry name" value="AAA+_ATPase"/>
</dbReference>
<sequence length="312" mass="34676">MTAALSIKNLRKIYDNRFEALRGISLEVQAGDFFAVLGPNGAGKSTTIGIISSLVRKTAGEVSVFGHNIDTDFSAAKQQLGIVPQEFNFSQFEKVRDIVLQQAGYYGLPRERAAAQADKYLQKLGLWDKRNTPARMLSGGMKRRLMIARALVHEPRILILDEPTAGVDIELRRSMWDFLREINAEGTTIILTTHYLEEAESLCRNVAIIDHGEIVQNTSMRALLKRLNKEVFVFDTTSTLAAAPSLHGHEVVLVDEHSFEVEVEKGQSLNGLFEQLSGQGVEIVSMRNKANRLEELFVSLVNAKREGGEHGV</sequence>
<dbReference type="InterPro" id="IPR027417">
    <property type="entry name" value="P-loop_NTPase"/>
</dbReference>
<evidence type="ECO:0000256" key="2">
    <source>
        <dbReference type="ARBA" id="ARBA00022741"/>
    </source>
</evidence>
<proteinExistence type="predicted"/>
<evidence type="ECO:0000256" key="1">
    <source>
        <dbReference type="ARBA" id="ARBA00022448"/>
    </source>
</evidence>